<reference evidence="1 2" key="1">
    <citation type="submission" date="2024-01" db="EMBL/GenBank/DDBJ databases">
        <title>The complete chloroplast genome sequence of Lithospermum erythrorhizon: insights into the phylogenetic relationship among Boraginaceae species and the maternal lineages of purple gromwells.</title>
        <authorList>
            <person name="Okada T."/>
            <person name="Watanabe K."/>
        </authorList>
    </citation>
    <scope>NUCLEOTIDE SEQUENCE [LARGE SCALE GENOMIC DNA]</scope>
</reference>
<gene>
    <name evidence="1" type="ORF">LIER_43357</name>
</gene>
<protein>
    <submittedName>
        <fullName evidence="1">Transmembrane signal receptor</fullName>
    </submittedName>
</protein>
<dbReference type="CDD" id="cd09272">
    <property type="entry name" value="RNase_HI_RT_Ty1"/>
    <property type="match status" value="1"/>
</dbReference>
<dbReference type="Proteomes" id="UP001454036">
    <property type="component" value="Unassembled WGS sequence"/>
</dbReference>
<accession>A0AAV3Q023</accession>
<evidence type="ECO:0000313" key="2">
    <source>
        <dbReference type="Proteomes" id="UP001454036"/>
    </source>
</evidence>
<organism evidence="1 2">
    <name type="scientific">Lithospermum erythrorhizon</name>
    <name type="common">Purple gromwell</name>
    <name type="synonym">Lithospermum officinale var. erythrorhizon</name>
    <dbReference type="NCBI Taxonomy" id="34254"/>
    <lineage>
        <taxon>Eukaryota</taxon>
        <taxon>Viridiplantae</taxon>
        <taxon>Streptophyta</taxon>
        <taxon>Embryophyta</taxon>
        <taxon>Tracheophyta</taxon>
        <taxon>Spermatophyta</taxon>
        <taxon>Magnoliopsida</taxon>
        <taxon>eudicotyledons</taxon>
        <taxon>Gunneridae</taxon>
        <taxon>Pentapetalae</taxon>
        <taxon>asterids</taxon>
        <taxon>lamiids</taxon>
        <taxon>Boraginales</taxon>
        <taxon>Boraginaceae</taxon>
        <taxon>Boraginoideae</taxon>
        <taxon>Lithospermeae</taxon>
        <taxon>Lithospermum</taxon>
    </lineage>
</organism>
<dbReference type="InterPro" id="IPR043502">
    <property type="entry name" value="DNA/RNA_pol_sf"/>
</dbReference>
<evidence type="ECO:0000313" key="1">
    <source>
        <dbReference type="EMBL" id="GAA0156306.1"/>
    </source>
</evidence>
<dbReference type="PANTHER" id="PTHR11439:SF465">
    <property type="entry name" value="REVERSE TRANSCRIPTASE TY1_COPIA-TYPE DOMAIN-CONTAINING PROTEIN"/>
    <property type="match status" value="1"/>
</dbReference>
<proteinExistence type="predicted"/>
<name>A0AAV3Q023_LITER</name>
<dbReference type="SUPFAM" id="SSF56672">
    <property type="entry name" value="DNA/RNA polymerases"/>
    <property type="match status" value="1"/>
</dbReference>
<dbReference type="AlphaFoldDB" id="A0AAV3Q023"/>
<keyword evidence="1" id="KW-0812">Transmembrane</keyword>
<dbReference type="EMBL" id="BAABME010034516">
    <property type="protein sequence ID" value="GAA0156306.1"/>
    <property type="molecule type" value="Genomic_DNA"/>
</dbReference>
<keyword evidence="1" id="KW-0472">Membrane</keyword>
<comment type="caution">
    <text evidence="1">The sequence shown here is derived from an EMBL/GenBank/DDBJ whole genome shotgun (WGS) entry which is preliminary data.</text>
</comment>
<dbReference type="PANTHER" id="PTHR11439">
    <property type="entry name" value="GAG-POL-RELATED RETROTRANSPOSON"/>
    <property type="match status" value="1"/>
</dbReference>
<keyword evidence="2" id="KW-1185">Reference proteome</keyword>
<keyword evidence="1" id="KW-0675">Receptor</keyword>
<sequence>MYLTHMKYISDIVKDLQLRFVGRLLYLDFTRPDITYSVHLLSQFLQKPTQSHFAAALHVVRYLKKTSGHGLFYSASADLALTSFCDSDWAKCPLTSRSITGYCVFLGGCLISWKSKKQQTVSRSSPEAEYRSAANTVCELKWRCYLLKDLQVLIALPIQLHCDKKSAITMIGNPVFHERTKYIEIDCHLIRDHYKAGFTTPTYIHTESIG</sequence>